<keyword evidence="2" id="KW-1185">Reference proteome</keyword>
<protein>
    <submittedName>
        <fullName evidence="1">CLUMA_CG008792, isoform A</fullName>
    </submittedName>
</protein>
<evidence type="ECO:0000313" key="2">
    <source>
        <dbReference type="Proteomes" id="UP000183832"/>
    </source>
</evidence>
<name>A0A1J1I4M0_9DIPT</name>
<accession>A0A1J1I4M0</accession>
<evidence type="ECO:0000313" key="1">
    <source>
        <dbReference type="EMBL" id="CRK95279.1"/>
    </source>
</evidence>
<dbReference type="Proteomes" id="UP000183832">
    <property type="component" value="Unassembled WGS sequence"/>
</dbReference>
<organism evidence="1 2">
    <name type="scientific">Clunio marinus</name>
    <dbReference type="NCBI Taxonomy" id="568069"/>
    <lineage>
        <taxon>Eukaryota</taxon>
        <taxon>Metazoa</taxon>
        <taxon>Ecdysozoa</taxon>
        <taxon>Arthropoda</taxon>
        <taxon>Hexapoda</taxon>
        <taxon>Insecta</taxon>
        <taxon>Pterygota</taxon>
        <taxon>Neoptera</taxon>
        <taxon>Endopterygota</taxon>
        <taxon>Diptera</taxon>
        <taxon>Nematocera</taxon>
        <taxon>Chironomoidea</taxon>
        <taxon>Chironomidae</taxon>
        <taxon>Clunio</taxon>
    </lineage>
</organism>
<reference evidence="1 2" key="1">
    <citation type="submission" date="2015-04" db="EMBL/GenBank/DDBJ databases">
        <authorList>
            <person name="Syromyatnikov M.Y."/>
            <person name="Popov V.N."/>
        </authorList>
    </citation>
    <scope>NUCLEOTIDE SEQUENCE [LARGE SCALE GENOMIC DNA]</scope>
</reference>
<sequence>MTNRNYDDANQLAANEANSSYSGTQKALAEKSNNDLFISLGTTYTTSKCNTYWRLVEDTSGVVFEAERYFGKYFNDTL</sequence>
<gene>
    <name evidence="1" type="ORF">CLUMA_CG008792</name>
</gene>
<dbReference type="EMBL" id="CVRI01000041">
    <property type="protein sequence ID" value="CRK95279.1"/>
    <property type="molecule type" value="Genomic_DNA"/>
</dbReference>
<dbReference type="AlphaFoldDB" id="A0A1J1I4M0"/>
<proteinExistence type="predicted"/>